<gene>
    <name evidence="4" type="primary">truD</name>
    <name evidence="6" type="ORF">EDC39_11059</name>
</gene>
<evidence type="ECO:0000256" key="1">
    <source>
        <dbReference type="ARBA" id="ARBA00007953"/>
    </source>
</evidence>
<reference evidence="6 7" key="1">
    <citation type="submission" date="2019-07" db="EMBL/GenBank/DDBJ databases">
        <title>Genomic Encyclopedia of Type Strains, Phase IV (KMG-IV): sequencing the most valuable type-strain genomes for metagenomic binning, comparative biology and taxonomic classification.</title>
        <authorList>
            <person name="Goeker M."/>
        </authorList>
    </citation>
    <scope>NUCLEOTIDE SEQUENCE [LARGE SCALE GENOMIC DNA]</scope>
    <source>
        <strain evidence="6 7">SS015</strain>
    </source>
</reference>
<dbReference type="PIRSF" id="PIRSF037016">
    <property type="entry name" value="Pseudouridin_synth_euk_prd"/>
    <property type="match status" value="1"/>
</dbReference>
<dbReference type="Gene3D" id="3.30.70.3160">
    <property type="match status" value="1"/>
</dbReference>
<dbReference type="InterPro" id="IPR020103">
    <property type="entry name" value="PsdUridine_synth_cat_dom_sf"/>
</dbReference>
<comment type="catalytic activity">
    <reaction evidence="4">
        <text>uridine(13) in tRNA = pseudouridine(13) in tRNA</text>
        <dbReference type="Rhea" id="RHEA:42540"/>
        <dbReference type="Rhea" id="RHEA-COMP:10105"/>
        <dbReference type="Rhea" id="RHEA-COMP:10106"/>
        <dbReference type="ChEBI" id="CHEBI:65314"/>
        <dbReference type="ChEBI" id="CHEBI:65315"/>
        <dbReference type="EC" id="5.4.99.27"/>
    </reaction>
</comment>
<dbReference type="OrthoDB" id="1550679at2"/>
<dbReference type="Gene3D" id="3.30.2350.20">
    <property type="entry name" value="TruD, catalytic domain"/>
    <property type="match status" value="1"/>
</dbReference>
<dbReference type="InterPro" id="IPR042214">
    <property type="entry name" value="TruD_catalytic"/>
</dbReference>
<proteinExistence type="inferred from homology"/>
<dbReference type="HAMAP" id="MF_01082">
    <property type="entry name" value="TruD"/>
    <property type="match status" value="1"/>
</dbReference>
<dbReference type="PANTHER" id="PTHR47811:SF1">
    <property type="entry name" value="TRNA PSEUDOURIDINE SYNTHASE D"/>
    <property type="match status" value="1"/>
</dbReference>
<accession>A0A5D3WHH6</accession>
<evidence type="ECO:0000313" key="6">
    <source>
        <dbReference type="EMBL" id="TYO97519.1"/>
    </source>
</evidence>
<dbReference type="GO" id="GO:0003723">
    <property type="term" value="F:RNA binding"/>
    <property type="evidence" value="ECO:0007669"/>
    <property type="project" value="InterPro"/>
</dbReference>
<dbReference type="GO" id="GO:0005829">
    <property type="term" value="C:cytosol"/>
    <property type="evidence" value="ECO:0007669"/>
    <property type="project" value="TreeGrafter"/>
</dbReference>
<feature type="domain" description="TRUD" evidence="5">
    <location>
        <begin position="156"/>
        <end position="365"/>
    </location>
</feature>
<comment type="similarity">
    <text evidence="1 4">Belongs to the pseudouridine synthase TruD family.</text>
</comment>
<organism evidence="6 7">
    <name type="scientific">Geothermobacter ehrlichii</name>
    <dbReference type="NCBI Taxonomy" id="213224"/>
    <lineage>
        <taxon>Bacteria</taxon>
        <taxon>Pseudomonadati</taxon>
        <taxon>Thermodesulfobacteriota</taxon>
        <taxon>Desulfuromonadia</taxon>
        <taxon>Desulfuromonadales</taxon>
        <taxon>Geothermobacteraceae</taxon>
        <taxon>Geothermobacter</taxon>
    </lineage>
</organism>
<dbReference type="GO" id="GO:0031119">
    <property type="term" value="P:tRNA pseudouridine synthesis"/>
    <property type="evidence" value="ECO:0007669"/>
    <property type="project" value="UniProtKB-UniRule"/>
</dbReference>
<dbReference type="PANTHER" id="PTHR47811">
    <property type="entry name" value="TRNA PSEUDOURIDINE SYNTHASE D"/>
    <property type="match status" value="1"/>
</dbReference>
<sequence>MRQSLRPGHLTAALPGTGGVIRQEPEDFRVEEIPLYPPCGEGDHLYLRLEKIGLGTLEVVRLLAATFGLRERDIGYAGLKDTRAVTIQTFSLPGIAPDQTGRLAHPGLRLLEAVRHGNKLRLGHLAGNRFSIRLRNTVPDAQQIAADVLAVLQDLGVPNFFGPQRYGVLGNNGRVGAALLRREYRQAIAEIIGDPQQIDHAAWRQAATAFHAGDLQACLRHLPARMRDERRMIEALADGRGEKQALFSLPRRRLRLYLSALQAELFDRLLAMRLSSIERLWPGDIAWKHDNGACFRVEDPQREQPRADRFEISPTGPLFGRKILLASGQAGLLEQSLLDKFSLQPADFRLGDGLTMDGERRPLRVPLDQVDITKEGDGLRLGFVLPRGSFATSVLREVMKSDVDLVE</sequence>
<dbReference type="EC" id="5.4.99.27" evidence="4"/>
<evidence type="ECO:0000256" key="2">
    <source>
        <dbReference type="ARBA" id="ARBA00022694"/>
    </source>
</evidence>
<dbReference type="PROSITE" id="PS50984">
    <property type="entry name" value="TRUD"/>
    <property type="match status" value="1"/>
</dbReference>
<name>A0A5D3WHH6_9BACT</name>
<comment type="caution">
    <text evidence="6">The sequence shown here is derived from an EMBL/GenBank/DDBJ whole genome shotgun (WGS) entry which is preliminary data.</text>
</comment>
<protein>
    <recommendedName>
        <fullName evidence="4">tRNA pseudouridine synthase D</fullName>
        <ecNumber evidence="4">5.4.99.27</ecNumber>
    </recommendedName>
    <alternativeName>
        <fullName evidence="4">tRNA pseudouridine(13) synthase</fullName>
    </alternativeName>
    <alternativeName>
        <fullName evidence="4">tRNA pseudouridylate synthase D</fullName>
    </alternativeName>
    <alternativeName>
        <fullName evidence="4">tRNA-uridine isomerase D</fullName>
    </alternativeName>
</protein>
<evidence type="ECO:0000256" key="3">
    <source>
        <dbReference type="ARBA" id="ARBA00023235"/>
    </source>
</evidence>
<dbReference type="Pfam" id="PF01142">
    <property type="entry name" value="TruD"/>
    <property type="match status" value="1"/>
</dbReference>
<evidence type="ECO:0000256" key="4">
    <source>
        <dbReference type="HAMAP-Rule" id="MF_01082"/>
    </source>
</evidence>
<evidence type="ECO:0000259" key="5">
    <source>
        <dbReference type="PROSITE" id="PS50984"/>
    </source>
</evidence>
<dbReference type="PROSITE" id="PS01268">
    <property type="entry name" value="UPF0024"/>
    <property type="match status" value="1"/>
</dbReference>
<keyword evidence="7" id="KW-1185">Reference proteome</keyword>
<dbReference type="AlphaFoldDB" id="A0A5D3WHH6"/>
<dbReference type="SUPFAM" id="SSF55120">
    <property type="entry name" value="Pseudouridine synthase"/>
    <property type="match status" value="1"/>
</dbReference>
<dbReference type="Proteomes" id="UP000324159">
    <property type="component" value="Unassembled WGS sequence"/>
</dbReference>
<dbReference type="InterPro" id="IPR001656">
    <property type="entry name" value="PsdUridine_synth_TruD"/>
</dbReference>
<keyword evidence="2 4" id="KW-0819">tRNA processing</keyword>
<dbReference type="RefSeq" id="WP_148896417.1">
    <property type="nucleotide sequence ID" value="NZ_VNIB01000010.1"/>
</dbReference>
<dbReference type="InterPro" id="IPR020119">
    <property type="entry name" value="PsdUridine_synth_TruD_CS"/>
</dbReference>
<keyword evidence="3 4" id="KW-0413">Isomerase</keyword>
<dbReference type="GO" id="GO:0160150">
    <property type="term" value="F:tRNA pseudouridine(13) synthase activity"/>
    <property type="evidence" value="ECO:0007669"/>
    <property type="project" value="UniProtKB-EC"/>
</dbReference>
<feature type="active site" description="Nucleophile" evidence="4">
    <location>
        <position position="81"/>
    </location>
</feature>
<dbReference type="InterPro" id="IPR011760">
    <property type="entry name" value="PsdUridine_synth_TruD_insert"/>
</dbReference>
<dbReference type="NCBIfam" id="TIGR00094">
    <property type="entry name" value="tRNA_TruD_broad"/>
    <property type="match status" value="1"/>
</dbReference>
<dbReference type="InterPro" id="IPR050170">
    <property type="entry name" value="TruD_pseudoU_synthase"/>
</dbReference>
<comment type="function">
    <text evidence="4">Responsible for synthesis of pseudouridine from uracil-13 in transfer RNAs.</text>
</comment>
<dbReference type="Gene3D" id="1.10.1510.30">
    <property type="match status" value="1"/>
</dbReference>
<dbReference type="EMBL" id="VNIB01000010">
    <property type="protein sequence ID" value="TYO97519.1"/>
    <property type="molecule type" value="Genomic_DNA"/>
</dbReference>
<evidence type="ECO:0000313" key="7">
    <source>
        <dbReference type="Proteomes" id="UP000324159"/>
    </source>
</evidence>